<organism evidence="2 3">
    <name type="scientific">Malassezia restricta (strain ATCC 96810 / NBRC 103918 / CBS 7877)</name>
    <name type="common">Seborrheic dermatitis infection agent</name>
    <dbReference type="NCBI Taxonomy" id="425264"/>
    <lineage>
        <taxon>Eukaryota</taxon>
        <taxon>Fungi</taxon>
        <taxon>Dikarya</taxon>
        <taxon>Basidiomycota</taxon>
        <taxon>Ustilaginomycotina</taxon>
        <taxon>Malasseziomycetes</taxon>
        <taxon>Malasseziales</taxon>
        <taxon>Malasseziaceae</taxon>
        <taxon>Malassezia</taxon>
    </lineage>
</organism>
<protein>
    <submittedName>
        <fullName evidence="2">Uncharacterized protein</fullName>
    </submittedName>
</protein>
<feature type="region of interest" description="Disordered" evidence="1">
    <location>
        <begin position="126"/>
        <end position="207"/>
    </location>
</feature>
<dbReference type="AlphaFoldDB" id="A0A3G2S5Y7"/>
<feature type="region of interest" description="Disordered" evidence="1">
    <location>
        <begin position="313"/>
        <end position="505"/>
    </location>
</feature>
<evidence type="ECO:0000313" key="3">
    <source>
        <dbReference type="Proteomes" id="UP000269793"/>
    </source>
</evidence>
<gene>
    <name evidence="2" type="ORF">DNF11_1762</name>
</gene>
<name>A0A3G2S5Y7_MALR7</name>
<accession>A0A3G2S5Y7</accession>
<feature type="region of interest" description="Disordered" evidence="1">
    <location>
        <begin position="1"/>
        <end position="22"/>
    </location>
</feature>
<proteinExistence type="predicted"/>
<evidence type="ECO:0000313" key="2">
    <source>
        <dbReference type="EMBL" id="AYO42712.1"/>
    </source>
</evidence>
<dbReference type="Proteomes" id="UP000269793">
    <property type="component" value="Chromosome III"/>
</dbReference>
<evidence type="ECO:0000256" key="1">
    <source>
        <dbReference type="SAM" id="MobiDB-lite"/>
    </source>
</evidence>
<dbReference type="VEuPathDB" id="FungiDB:DNF11_1762"/>
<dbReference type="EMBL" id="CP033150">
    <property type="protein sequence ID" value="AYO42712.1"/>
    <property type="molecule type" value="Genomic_DNA"/>
</dbReference>
<keyword evidence="3" id="KW-1185">Reference proteome</keyword>
<feature type="compositionally biased region" description="Basic and acidic residues" evidence="1">
    <location>
        <begin position="246"/>
        <end position="263"/>
    </location>
</feature>
<feature type="compositionally biased region" description="Basic residues" evidence="1">
    <location>
        <begin position="442"/>
        <end position="452"/>
    </location>
</feature>
<feature type="region of interest" description="Disordered" evidence="1">
    <location>
        <begin position="242"/>
        <end position="263"/>
    </location>
</feature>
<feature type="compositionally biased region" description="Basic residues" evidence="1">
    <location>
        <begin position="378"/>
        <end position="391"/>
    </location>
</feature>
<feature type="compositionally biased region" description="Low complexity" evidence="1">
    <location>
        <begin position="182"/>
        <end position="196"/>
    </location>
</feature>
<feature type="compositionally biased region" description="Basic and acidic residues" evidence="1">
    <location>
        <begin position="467"/>
        <end position="481"/>
    </location>
</feature>
<dbReference type="OrthoDB" id="3360637at2759"/>
<reference evidence="2 3" key="1">
    <citation type="submission" date="2018-10" db="EMBL/GenBank/DDBJ databases">
        <title>Complete genome sequence of Malassezia restricta CBS 7877.</title>
        <authorList>
            <person name="Morand S.C."/>
            <person name="Bertignac M."/>
            <person name="Iltis A."/>
            <person name="Kolder I."/>
            <person name="Pirovano W."/>
            <person name="Jourdain R."/>
            <person name="Clavaud C."/>
        </authorList>
    </citation>
    <scope>NUCLEOTIDE SEQUENCE [LARGE SCALE GENOMIC DNA]</scope>
    <source>
        <strain evidence="2 3">CBS 7877</strain>
    </source>
</reference>
<sequence length="606" mass="67078">MLKSVPSEAELSRFKTSQPRPPSITCVDDDALLLSSSAILTPRSLLFNHADMHPSDSMVESDTLGSSWSSCSKIICGSYESQESALTSCEEISPEIKAESESNLSSSTVTAEDRLQAVCELLNRQKVDSNSSTRRARSCSDLGPRRDSWETLHPQNSKKEAFIPPRTDPSHASVDNVTSQRTSPSLSPSDISTSLSPVPPGLNAKGPDDLSAYVSGIGAPIDPDIEMSTFVQLQTFRSHTRSRSVGRFDSRRERSIQQAKTRGDMDERMANMLGLSPRRFTSMTSPRPPLALIRDTEQIPALDDLGSAVCNPGYVLHSKKPDQPSETSPTSHLDDTPPASPILKTPTEALEPIPDDADLSLDSNSDLVDEQGFELVVPRRKPHRRRHRSIRSHASDSDMNLIDMNAQVEDEDEESRSRGRCTSVKSIEPSGSLDMACSRLGVSHRRSTRRRRNDLSYSAALQAPSESRGRTKERGRGERVKIVVSSNESSEPEKHAPNILSVDTSLDDLQNSPRSRLLSNSSHLLMLSLEVAMIQHDKIHAPLKPRWGKRRDDDFQPLPRMDARIKQFLTDKKLKHAPSSVKTPSLYHYVDDCGSRLKYNLEASCP</sequence>